<dbReference type="SUPFAM" id="SSF81321">
    <property type="entry name" value="Family A G protein-coupled receptor-like"/>
    <property type="match status" value="1"/>
</dbReference>
<reference evidence="11" key="2">
    <citation type="submission" date="2017-05" db="UniProtKB">
        <authorList>
            <consortium name="EnsemblMetazoa"/>
        </authorList>
    </citation>
    <scope>IDENTIFICATION</scope>
</reference>
<evidence type="ECO:0000256" key="3">
    <source>
        <dbReference type="ARBA" id="ARBA00022989"/>
    </source>
</evidence>
<evidence type="ECO:0000259" key="10">
    <source>
        <dbReference type="PROSITE" id="PS50262"/>
    </source>
</evidence>
<dbReference type="STRING" id="400682.A0A1X7UQ89"/>
<feature type="transmembrane region" description="Helical" evidence="8">
    <location>
        <begin position="62"/>
        <end position="84"/>
    </location>
</feature>
<evidence type="ECO:0000256" key="4">
    <source>
        <dbReference type="ARBA" id="ARBA00023040"/>
    </source>
</evidence>
<dbReference type="GO" id="GO:0004930">
    <property type="term" value="F:G protein-coupled receptor activity"/>
    <property type="evidence" value="ECO:0007669"/>
    <property type="project" value="UniProtKB-KW"/>
</dbReference>
<dbReference type="InterPro" id="IPR022340">
    <property type="entry name" value="GPCR_GCR1_put"/>
</dbReference>
<evidence type="ECO:0000256" key="8">
    <source>
        <dbReference type="SAM" id="Phobius"/>
    </source>
</evidence>
<dbReference type="PRINTS" id="PR02001">
    <property type="entry name" value="GCR1CAMPR"/>
</dbReference>
<feature type="transmembrane region" description="Helical" evidence="8">
    <location>
        <begin position="274"/>
        <end position="296"/>
    </location>
</feature>
<keyword evidence="6" id="KW-0675">Receptor</keyword>
<dbReference type="EnsemblMetazoa" id="Aqu2.1.29674_001">
    <property type="protein sequence ID" value="Aqu2.1.29674_001"/>
    <property type="gene ID" value="Aqu2.1.29674"/>
</dbReference>
<organism evidence="11">
    <name type="scientific">Amphimedon queenslandica</name>
    <name type="common">Sponge</name>
    <dbReference type="NCBI Taxonomy" id="400682"/>
    <lineage>
        <taxon>Eukaryota</taxon>
        <taxon>Metazoa</taxon>
        <taxon>Porifera</taxon>
        <taxon>Demospongiae</taxon>
        <taxon>Heteroscleromorpha</taxon>
        <taxon>Haplosclerida</taxon>
        <taxon>Niphatidae</taxon>
        <taxon>Amphimedon</taxon>
    </lineage>
</organism>
<dbReference type="PANTHER" id="PTHR23112">
    <property type="entry name" value="G PROTEIN-COUPLED RECEPTOR 157-RELATED"/>
    <property type="match status" value="1"/>
</dbReference>
<dbReference type="InterPro" id="IPR022343">
    <property type="entry name" value="GCR1-cAMP_receptor"/>
</dbReference>
<accession>A0A1X7UQ89</accession>
<dbReference type="InterPro" id="IPR017981">
    <property type="entry name" value="GPCR_2-like_7TM"/>
</dbReference>
<dbReference type="AlphaFoldDB" id="A0A1X7UQ89"/>
<evidence type="ECO:0000256" key="2">
    <source>
        <dbReference type="ARBA" id="ARBA00022692"/>
    </source>
</evidence>
<dbReference type="PANTHER" id="PTHR23112:SF43">
    <property type="entry name" value="CYCLIC AMP RECEPTOR-LIKE PROTEIN A"/>
    <property type="match status" value="1"/>
</dbReference>
<feature type="domain" description="G-protein coupled receptors family 1 profile" evidence="10">
    <location>
        <begin position="40"/>
        <end position="294"/>
    </location>
</feature>
<dbReference type="PROSITE" id="PS50261">
    <property type="entry name" value="G_PROTEIN_RECEP_F2_4"/>
    <property type="match status" value="1"/>
</dbReference>
<keyword evidence="2 8" id="KW-0812">Transmembrane</keyword>
<dbReference type="KEGG" id="aqu:105312993"/>
<feature type="transmembrane region" description="Helical" evidence="8">
    <location>
        <begin position="135"/>
        <end position="154"/>
    </location>
</feature>
<reference evidence="12" key="1">
    <citation type="journal article" date="2010" name="Nature">
        <title>The Amphimedon queenslandica genome and the evolution of animal complexity.</title>
        <authorList>
            <person name="Srivastava M."/>
            <person name="Simakov O."/>
            <person name="Chapman J."/>
            <person name="Fahey B."/>
            <person name="Gauthier M.E."/>
            <person name="Mitros T."/>
            <person name="Richards G.S."/>
            <person name="Conaco C."/>
            <person name="Dacre M."/>
            <person name="Hellsten U."/>
            <person name="Larroux C."/>
            <person name="Putnam N.H."/>
            <person name="Stanke M."/>
            <person name="Adamska M."/>
            <person name="Darling A."/>
            <person name="Degnan S.M."/>
            <person name="Oakley T.H."/>
            <person name="Plachetzki D.C."/>
            <person name="Zhai Y."/>
            <person name="Adamski M."/>
            <person name="Calcino A."/>
            <person name="Cummins S.F."/>
            <person name="Goodstein D.M."/>
            <person name="Harris C."/>
            <person name="Jackson D.J."/>
            <person name="Leys S.P."/>
            <person name="Shu S."/>
            <person name="Woodcroft B.J."/>
            <person name="Vervoort M."/>
            <person name="Kosik K.S."/>
            <person name="Manning G."/>
            <person name="Degnan B.M."/>
            <person name="Rokhsar D.S."/>
        </authorList>
    </citation>
    <scope>NUCLEOTIDE SEQUENCE [LARGE SCALE GENOMIC DNA]</scope>
</reference>
<proteinExistence type="predicted"/>
<dbReference type="InParanoid" id="A0A1X7UQ89"/>
<dbReference type="PRINTS" id="PR02000">
    <property type="entry name" value="GCR1PLANT"/>
</dbReference>
<gene>
    <name evidence="11" type="primary">105312993</name>
</gene>
<dbReference type="Proteomes" id="UP000007879">
    <property type="component" value="Unassembled WGS sequence"/>
</dbReference>
<keyword evidence="7" id="KW-0807">Transducer</keyword>
<feature type="domain" description="G-protein coupled receptors family 2 profile 2" evidence="9">
    <location>
        <begin position="26"/>
        <end position="298"/>
    </location>
</feature>
<dbReference type="OrthoDB" id="100006at2759"/>
<evidence type="ECO:0000256" key="5">
    <source>
        <dbReference type="ARBA" id="ARBA00023136"/>
    </source>
</evidence>
<dbReference type="EnsemblMetazoa" id="XM_011406078.2">
    <property type="protein sequence ID" value="XP_011404380.1"/>
    <property type="gene ID" value="LOC105312993"/>
</dbReference>
<evidence type="ECO:0000256" key="6">
    <source>
        <dbReference type="ARBA" id="ARBA00023170"/>
    </source>
</evidence>
<sequence length="351" mass="40003">MNNSSSTTDGLCGYANFTPVSEDMILAILHTSSAGISFISSVLVIILIILFKKYSFFVQRLILYLSFSVLLYSIASALAVTNYTGDEKVFPDNFCEAIGFVTQYTQWTLLLSVAVITIDILLRVILNRATNSIEILYLIFIYVFPATFNWAPFLQGLYGPAGSWCWIRSYTLNESGDCVKNETGLIYQFSLWYGPLFVVLVLISVSYIIILSTLKRYKQRMNIYNHDEMELLKKMKREVFILMWYPIIFALINLIPLANRIIHACLEHEKRIYVLWVLHAFVSPLQGAFVVIVYALDPETRRKLTVVGVRGALSQHCSCFNGHRGIVREYKAEVLKSEGGPEARRPLLKDK</sequence>
<dbReference type="PROSITE" id="PS50262">
    <property type="entry name" value="G_PROTEIN_RECEP_F1_2"/>
    <property type="match status" value="1"/>
</dbReference>
<dbReference type="InterPro" id="IPR017452">
    <property type="entry name" value="GPCR_Rhodpsn_7TM"/>
</dbReference>
<keyword evidence="5 8" id="KW-0472">Membrane</keyword>
<dbReference type="Gene3D" id="1.20.1070.10">
    <property type="entry name" value="Rhodopsin 7-helix transmembrane proteins"/>
    <property type="match status" value="1"/>
</dbReference>
<dbReference type="OMA" id="LWIICIN"/>
<evidence type="ECO:0000256" key="1">
    <source>
        <dbReference type="ARBA" id="ARBA00004141"/>
    </source>
</evidence>
<evidence type="ECO:0008006" key="13">
    <source>
        <dbReference type="Google" id="ProtNLM"/>
    </source>
</evidence>
<protein>
    <recommendedName>
        <fullName evidence="13">G-protein coupled receptors family 2 profile 2 domain-containing protein</fullName>
    </recommendedName>
</protein>
<feature type="transmembrane region" description="Helical" evidence="8">
    <location>
        <begin position="104"/>
        <end position="126"/>
    </location>
</feature>
<evidence type="ECO:0000313" key="12">
    <source>
        <dbReference type="Proteomes" id="UP000007879"/>
    </source>
</evidence>
<dbReference type="GO" id="GO:0007166">
    <property type="term" value="P:cell surface receptor signaling pathway"/>
    <property type="evidence" value="ECO:0007669"/>
    <property type="project" value="InterPro"/>
</dbReference>
<feature type="transmembrane region" description="Helical" evidence="8">
    <location>
        <begin position="192"/>
        <end position="214"/>
    </location>
</feature>
<name>A0A1X7UQ89_AMPQE</name>
<dbReference type="eggNOG" id="ENOG502QTGV">
    <property type="taxonomic scope" value="Eukaryota"/>
</dbReference>
<feature type="transmembrane region" description="Helical" evidence="8">
    <location>
        <begin position="24"/>
        <end position="50"/>
    </location>
</feature>
<evidence type="ECO:0000256" key="7">
    <source>
        <dbReference type="ARBA" id="ARBA00023224"/>
    </source>
</evidence>
<keyword evidence="12" id="KW-1185">Reference proteome</keyword>
<dbReference type="GO" id="GO:0007189">
    <property type="term" value="P:adenylate cyclase-activating G protein-coupled receptor signaling pathway"/>
    <property type="evidence" value="ECO:0007669"/>
    <property type="project" value="TreeGrafter"/>
</dbReference>
<comment type="subcellular location">
    <subcellularLocation>
        <location evidence="1">Membrane</location>
        <topology evidence="1">Multi-pass membrane protein</topology>
    </subcellularLocation>
</comment>
<evidence type="ECO:0000259" key="9">
    <source>
        <dbReference type="PROSITE" id="PS50261"/>
    </source>
</evidence>
<dbReference type="GO" id="GO:0005886">
    <property type="term" value="C:plasma membrane"/>
    <property type="evidence" value="ECO:0007669"/>
    <property type="project" value="TreeGrafter"/>
</dbReference>
<keyword evidence="3 8" id="KW-1133">Transmembrane helix</keyword>
<keyword evidence="4" id="KW-0297">G-protein coupled receptor</keyword>
<evidence type="ECO:0000313" key="11">
    <source>
        <dbReference type="EnsemblMetazoa" id="Aqu2.1.29674_001"/>
    </source>
</evidence>
<feature type="transmembrane region" description="Helical" evidence="8">
    <location>
        <begin position="239"/>
        <end position="262"/>
    </location>
</feature>